<dbReference type="AlphaFoldDB" id="A0A2S9JK24"/>
<dbReference type="PANTHER" id="PTHR11014">
    <property type="entry name" value="PEPTIDASE M20 FAMILY MEMBER"/>
    <property type="match status" value="1"/>
</dbReference>
<dbReference type="InterPro" id="IPR036264">
    <property type="entry name" value="Bact_exopeptidase_dim_dom"/>
</dbReference>
<name>A0A2S9JK24_9HYPH</name>
<dbReference type="PANTHER" id="PTHR11014:SF63">
    <property type="entry name" value="METALLOPEPTIDASE, PUTATIVE (AFU_ORTHOLOGUE AFUA_6G09600)-RELATED"/>
    <property type="match status" value="1"/>
</dbReference>
<accession>A0A2S9JK24</accession>
<dbReference type="InterPro" id="IPR002933">
    <property type="entry name" value="Peptidase_M20"/>
</dbReference>
<organism evidence="4 5">
    <name type="scientific">Phyllobacterium myrsinacearum</name>
    <dbReference type="NCBI Taxonomy" id="28101"/>
    <lineage>
        <taxon>Bacteria</taxon>
        <taxon>Pseudomonadati</taxon>
        <taxon>Pseudomonadota</taxon>
        <taxon>Alphaproteobacteria</taxon>
        <taxon>Hyphomicrobiales</taxon>
        <taxon>Phyllobacteriaceae</taxon>
        <taxon>Phyllobacterium</taxon>
    </lineage>
</organism>
<dbReference type="Proteomes" id="UP000238563">
    <property type="component" value="Unassembled WGS sequence"/>
</dbReference>
<feature type="domain" description="Peptidase M20 dimerisation" evidence="3">
    <location>
        <begin position="188"/>
        <end position="282"/>
    </location>
</feature>
<proteinExistence type="predicted"/>
<dbReference type="InterPro" id="IPR011650">
    <property type="entry name" value="Peptidase_M20_dimer"/>
</dbReference>
<sequence>MPLINRVHEMQPDVAEWRRHLHENPEILYDVHETSRFVAEKLRSFGCDSVETGIGQTGVVGIIRGRHGDGPVIGLRADMDALPILEASGKPWASKTKGKMHACGHDGHTAMLLGAAQYLAETRNFKGSVAVIFQPAEEGGAGALAMINDGLMDRFSIKEVYGMHNAPGLPVGQFALRKGSIMAATDEFEIKVIGRGGHAAKPHTTIDPVVVSAHTVLALQSLVSRETDPLKSLVISVAMIHGGDATNVIPNAVTLSGTVRTLMPEVRDFARKRVTEVAEATAAIFGARAEVKYDQGYPVTFNHDRETDFATGVAQLIAGDSAVNTNMPPVMGAEDFSYMLEKRPGAFIFLGNGDTAALHNSAYDFNDDAIPYGISYWVSVAETALAA</sequence>
<comment type="cofactor">
    <cofactor evidence="2">
        <name>Mn(2+)</name>
        <dbReference type="ChEBI" id="CHEBI:29035"/>
    </cofactor>
    <text evidence="2">The Mn(2+) ion enhances activity.</text>
</comment>
<evidence type="ECO:0000259" key="3">
    <source>
        <dbReference type="Pfam" id="PF07687"/>
    </source>
</evidence>
<evidence type="ECO:0000313" key="5">
    <source>
        <dbReference type="Proteomes" id="UP000238563"/>
    </source>
</evidence>
<evidence type="ECO:0000256" key="1">
    <source>
        <dbReference type="ARBA" id="ARBA00022801"/>
    </source>
</evidence>
<dbReference type="GO" id="GO:0050118">
    <property type="term" value="F:N-acetyldiaminopimelate deacetylase activity"/>
    <property type="evidence" value="ECO:0007669"/>
    <property type="project" value="UniProtKB-ARBA"/>
</dbReference>
<feature type="binding site" evidence="2">
    <location>
        <position position="164"/>
    </location>
    <ligand>
        <name>Mn(2+)</name>
        <dbReference type="ChEBI" id="CHEBI:29035"/>
        <label>2</label>
    </ligand>
</feature>
<feature type="binding site" evidence="2">
    <location>
        <position position="103"/>
    </location>
    <ligand>
        <name>Mn(2+)</name>
        <dbReference type="ChEBI" id="CHEBI:29035"/>
        <label>2</label>
    </ligand>
</feature>
<dbReference type="PIRSF" id="PIRSF005962">
    <property type="entry name" value="Pept_M20D_amidohydro"/>
    <property type="match status" value="1"/>
</dbReference>
<dbReference type="SUPFAM" id="SSF55031">
    <property type="entry name" value="Bacterial exopeptidase dimerisation domain"/>
    <property type="match status" value="1"/>
</dbReference>
<dbReference type="CDD" id="cd05666">
    <property type="entry name" value="M20_Acy1-like"/>
    <property type="match status" value="1"/>
</dbReference>
<evidence type="ECO:0000313" key="4">
    <source>
        <dbReference type="EMBL" id="PRD53438.1"/>
    </source>
</evidence>
<feature type="binding site" evidence="2">
    <location>
        <position position="105"/>
    </location>
    <ligand>
        <name>Mn(2+)</name>
        <dbReference type="ChEBI" id="CHEBI:29035"/>
        <label>2</label>
    </ligand>
</feature>
<dbReference type="Gene3D" id="3.40.630.10">
    <property type="entry name" value="Zn peptidases"/>
    <property type="match status" value="1"/>
</dbReference>
<feature type="binding site" evidence="2">
    <location>
        <position position="138"/>
    </location>
    <ligand>
        <name>Mn(2+)</name>
        <dbReference type="ChEBI" id="CHEBI:29035"/>
        <label>2</label>
    </ligand>
</feature>
<comment type="caution">
    <text evidence="4">The sequence shown here is derived from an EMBL/GenBank/DDBJ whole genome shotgun (WGS) entry which is preliminary data.</text>
</comment>
<dbReference type="InterPro" id="IPR017439">
    <property type="entry name" value="Amidohydrolase"/>
</dbReference>
<dbReference type="FunFam" id="3.30.70.360:FF:000001">
    <property type="entry name" value="N-acetyldiaminopimelate deacetylase"/>
    <property type="match status" value="1"/>
</dbReference>
<keyword evidence="2" id="KW-0464">Manganese</keyword>
<dbReference type="EMBL" id="PVBT01000003">
    <property type="protein sequence ID" value="PRD53438.1"/>
    <property type="molecule type" value="Genomic_DNA"/>
</dbReference>
<keyword evidence="1 4" id="KW-0378">Hydrolase</keyword>
<dbReference type="OrthoDB" id="9777385at2"/>
<gene>
    <name evidence="4" type="ORF">C5750_13795</name>
</gene>
<keyword evidence="5" id="KW-1185">Reference proteome</keyword>
<dbReference type="SUPFAM" id="SSF53187">
    <property type="entry name" value="Zn-dependent exopeptidases"/>
    <property type="match status" value="1"/>
</dbReference>
<evidence type="ECO:0000256" key="2">
    <source>
        <dbReference type="PIRSR" id="PIRSR005962-1"/>
    </source>
</evidence>
<protein>
    <submittedName>
        <fullName evidence="4">Amidohydrolase</fullName>
    </submittedName>
</protein>
<dbReference type="Gene3D" id="3.30.70.360">
    <property type="match status" value="1"/>
</dbReference>
<feature type="binding site" evidence="2">
    <location>
        <position position="359"/>
    </location>
    <ligand>
        <name>Mn(2+)</name>
        <dbReference type="ChEBI" id="CHEBI:29035"/>
        <label>2</label>
    </ligand>
</feature>
<dbReference type="RefSeq" id="WP_105734440.1">
    <property type="nucleotide sequence ID" value="NZ_PVBT01000003.1"/>
</dbReference>
<keyword evidence="2" id="KW-0479">Metal-binding</keyword>
<dbReference type="NCBIfam" id="TIGR01891">
    <property type="entry name" value="amidohydrolases"/>
    <property type="match status" value="1"/>
</dbReference>
<dbReference type="GO" id="GO:0046872">
    <property type="term" value="F:metal ion binding"/>
    <property type="evidence" value="ECO:0007669"/>
    <property type="project" value="UniProtKB-KW"/>
</dbReference>
<dbReference type="GO" id="GO:0019877">
    <property type="term" value="P:diaminopimelate biosynthetic process"/>
    <property type="evidence" value="ECO:0007669"/>
    <property type="project" value="UniProtKB-ARBA"/>
</dbReference>
<reference evidence="4 5" key="1">
    <citation type="submission" date="2018-02" db="EMBL/GenBank/DDBJ databases">
        <title>The draft genome of Phyllobacterium myrsinacearum DSM5892.</title>
        <authorList>
            <person name="Li L."/>
            <person name="Liu L."/>
            <person name="Zhang X."/>
            <person name="Wang T."/>
        </authorList>
    </citation>
    <scope>NUCLEOTIDE SEQUENCE [LARGE SCALE GENOMIC DNA]</scope>
    <source>
        <strain evidence="4 5">DSM 5892</strain>
    </source>
</reference>
<dbReference type="Pfam" id="PF01546">
    <property type="entry name" value="Peptidase_M20"/>
    <property type="match status" value="1"/>
</dbReference>
<dbReference type="Pfam" id="PF07687">
    <property type="entry name" value="M20_dimer"/>
    <property type="match status" value="1"/>
</dbReference>